<organism evidence="10 11">
    <name type="scientific">Saccharomyces pastorianus</name>
    <name type="common">Lager yeast</name>
    <name type="synonym">Saccharomyces cerevisiae x Saccharomyces eubayanus</name>
    <dbReference type="NCBI Taxonomy" id="27292"/>
    <lineage>
        <taxon>Eukaryota</taxon>
        <taxon>Fungi</taxon>
        <taxon>Dikarya</taxon>
        <taxon>Ascomycota</taxon>
        <taxon>Saccharomycotina</taxon>
        <taxon>Saccharomycetes</taxon>
        <taxon>Saccharomycetales</taxon>
        <taxon>Saccharomycetaceae</taxon>
        <taxon>Saccharomyces</taxon>
    </lineage>
</organism>
<dbReference type="PANTHER" id="PTHR10589:SF17">
    <property type="entry name" value="UBIQUITIN CARBOXYL-TERMINAL HYDROLASE"/>
    <property type="match status" value="1"/>
</dbReference>
<keyword evidence="4 7" id="KW-0833">Ubl conjugation pathway</keyword>
<feature type="site" description="Transition state stabilizer" evidence="7">
    <location>
        <position position="86"/>
    </location>
</feature>
<evidence type="ECO:0000259" key="9">
    <source>
        <dbReference type="PROSITE" id="PS52048"/>
    </source>
</evidence>
<evidence type="ECO:0000256" key="6">
    <source>
        <dbReference type="ARBA" id="ARBA00022807"/>
    </source>
</evidence>
<dbReference type="EC" id="3.4.19.12" evidence="8"/>
<evidence type="ECO:0000256" key="3">
    <source>
        <dbReference type="ARBA" id="ARBA00022670"/>
    </source>
</evidence>
<dbReference type="Gene3D" id="3.40.532.10">
    <property type="entry name" value="Peptidase C12, ubiquitin carboxyl-terminal hydrolase"/>
    <property type="match status" value="1"/>
</dbReference>
<gene>
    <name evidence="10" type="primary">YUH1_1</name>
    <name evidence="10" type="ORF">GRS66_002884</name>
</gene>
<keyword evidence="11" id="KW-1185">Reference proteome</keyword>
<name>A0A6C1DU17_SACPS</name>
<dbReference type="PROSITE" id="PS52048">
    <property type="entry name" value="UCH_DOMAIN"/>
    <property type="match status" value="1"/>
</dbReference>
<dbReference type="OrthoDB" id="427186at2759"/>
<comment type="catalytic activity">
    <reaction evidence="1 7 8">
        <text>Thiol-dependent hydrolysis of ester, thioester, amide, peptide and isopeptide bonds formed by the C-terminal Gly of ubiquitin (a 76-residue protein attached to proteins as an intracellular targeting signal).</text>
        <dbReference type="EC" id="3.4.19.12"/>
    </reaction>
</comment>
<evidence type="ECO:0000256" key="7">
    <source>
        <dbReference type="PROSITE-ProRule" id="PRU01393"/>
    </source>
</evidence>
<evidence type="ECO:0000256" key="4">
    <source>
        <dbReference type="ARBA" id="ARBA00022786"/>
    </source>
</evidence>
<dbReference type="InterPro" id="IPR038765">
    <property type="entry name" value="Papain-like_cys_pep_sf"/>
</dbReference>
<evidence type="ECO:0000256" key="2">
    <source>
        <dbReference type="ARBA" id="ARBA00009326"/>
    </source>
</evidence>
<evidence type="ECO:0000313" key="10">
    <source>
        <dbReference type="EMBL" id="QID80546.1"/>
    </source>
</evidence>
<dbReference type="InterPro" id="IPR001578">
    <property type="entry name" value="Peptidase_C12_UCH"/>
</dbReference>
<sequence>MSGKERAVVPIESNPVVFTEFAHKLGLQKEWAFFDIYSLTETELLAFLPRPVKAIVLLFPINEKANSTVNDQSSKARSTDVIWFKQSVKNACGLYAILHSLSNNRSLLEPGSDLIKFLESQSNSATPRTMFDDAIADQFVLDVINENTQTFSTGQSEAPEATVDINLHYITYVEENGEIFELDGRKLSGPISLGESDPTAADLIEQDIVRQRVASYMKSADKEDVLNFAMLGLGPNWE</sequence>
<dbReference type="AlphaFoldDB" id="A0A6C1DU17"/>
<keyword evidence="5 7" id="KW-0378">Hydrolase</keyword>
<dbReference type="SUPFAM" id="SSF54001">
    <property type="entry name" value="Cysteine proteinases"/>
    <property type="match status" value="1"/>
</dbReference>
<feature type="active site" description="Proton donor" evidence="7">
    <location>
        <position position="168"/>
    </location>
</feature>
<dbReference type="InterPro" id="IPR057254">
    <property type="entry name" value="UCH_AS"/>
</dbReference>
<dbReference type="PANTHER" id="PTHR10589">
    <property type="entry name" value="UBIQUITIN CARBOXYL-TERMINAL HYDROLASE"/>
    <property type="match status" value="1"/>
</dbReference>
<reference evidence="10 11" key="1">
    <citation type="journal article" date="2019" name="BMC Genomics">
        <title>Chromosome level assembly and comparative genome analysis confirm lager-brewing yeasts originated from a single hybridization.</title>
        <authorList>
            <person name="Salazar A.N."/>
            <person name="Gorter de Vries A.R."/>
            <person name="van den Broek M."/>
            <person name="Brouwers N."/>
            <person name="de la Torre Cortes P."/>
            <person name="Kuijpers N.G.A."/>
            <person name="Daran J.G."/>
            <person name="Abeel T."/>
        </authorList>
    </citation>
    <scope>NUCLEOTIDE SEQUENCE [LARGE SCALE GENOMIC DNA]</scope>
    <source>
        <strain evidence="10 11">CBS 1483</strain>
    </source>
</reference>
<dbReference type="EMBL" id="CP048991">
    <property type="protein sequence ID" value="QID80546.1"/>
    <property type="molecule type" value="Genomic_DNA"/>
</dbReference>
<dbReference type="PRINTS" id="PR00707">
    <property type="entry name" value="UBCTHYDRLASE"/>
</dbReference>
<evidence type="ECO:0000313" key="11">
    <source>
        <dbReference type="Proteomes" id="UP000501346"/>
    </source>
</evidence>
<keyword evidence="3 7" id="KW-0645">Protease</keyword>
<evidence type="ECO:0000256" key="1">
    <source>
        <dbReference type="ARBA" id="ARBA00000707"/>
    </source>
</evidence>
<comment type="similarity">
    <text evidence="2 7 8">Belongs to the peptidase C12 family.</text>
</comment>
<dbReference type="GO" id="GO:0004843">
    <property type="term" value="F:cysteine-type deubiquitinase activity"/>
    <property type="evidence" value="ECO:0007669"/>
    <property type="project" value="UniProtKB-UniRule"/>
</dbReference>
<feature type="site" description="Important for enzyme activity" evidence="7">
    <location>
        <position position="183"/>
    </location>
</feature>
<dbReference type="GO" id="GO:0006511">
    <property type="term" value="P:ubiquitin-dependent protein catabolic process"/>
    <property type="evidence" value="ECO:0007669"/>
    <property type="project" value="UniProtKB-UniRule"/>
</dbReference>
<feature type="active site" description="Nucleophile" evidence="7">
    <location>
        <position position="92"/>
    </location>
</feature>
<proteinExistence type="inferred from homology"/>
<feature type="domain" description="UCH catalytic" evidence="9">
    <location>
        <begin position="7"/>
        <end position="235"/>
    </location>
</feature>
<dbReference type="Pfam" id="PF01088">
    <property type="entry name" value="Peptidase_C12"/>
    <property type="match status" value="1"/>
</dbReference>
<accession>A0A6C1DU17</accession>
<dbReference type="InterPro" id="IPR036959">
    <property type="entry name" value="Peptidase_C12_UCH_sf"/>
</dbReference>
<dbReference type="GO" id="GO:0016579">
    <property type="term" value="P:protein deubiquitination"/>
    <property type="evidence" value="ECO:0007669"/>
    <property type="project" value="TreeGrafter"/>
</dbReference>
<keyword evidence="6 7" id="KW-0788">Thiol protease</keyword>
<dbReference type="Proteomes" id="UP000501346">
    <property type="component" value="Chromosome ScX-SeX"/>
</dbReference>
<evidence type="ECO:0000256" key="5">
    <source>
        <dbReference type="ARBA" id="ARBA00022801"/>
    </source>
</evidence>
<evidence type="ECO:0000256" key="8">
    <source>
        <dbReference type="RuleBase" id="RU361215"/>
    </source>
</evidence>
<dbReference type="GO" id="GO:0005737">
    <property type="term" value="C:cytoplasm"/>
    <property type="evidence" value="ECO:0007669"/>
    <property type="project" value="TreeGrafter"/>
</dbReference>
<protein>
    <recommendedName>
        <fullName evidence="8">Ubiquitin carboxyl-terminal hydrolase</fullName>
        <ecNumber evidence="8">3.4.19.12</ecNumber>
    </recommendedName>
</protein>
<dbReference type="PROSITE" id="PS00140">
    <property type="entry name" value="UCH_1"/>
    <property type="match status" value="1"/>
</dbReference>